<keyword evidence="3" id="KW-1185">Reference proteome</keyword>
<dbReference type="AlphaFoldDB" id="F3ZZR7"/>
<dbReference type="InterPro" id="IPR013096">
    <property type="entry name" value="Cupin_2"/>
</dbReference>
<organism evidence="2 3">
    <name type="scientific">Mahella australiensis (strain DSM 15567 / CIP 107919 / 50-1 BON)</name>
    <dbReference type="NCBI Taxonomy" id="697281"/>
    <lineage>
        <taxon>Bacteria</taxon>
        <taxon>Bacillati</taxon>
        <taxon>Bacillota</taxon>
        <taxon>Clostridia</taxon>
        <taxon>Thermoanaerobacterales</taxon>
        <taxon>Thermoanaerobacterales Family IV. Incertae Sedis</taxon>
        <taxon>Mahella</taxon>
    </lineage>
</organism>
<reference evidence="2 3" key="2">
    <citation type="journal article" date="2011" name="Stand. Genomic Sci.">
        <title>Complete genome sequence of Mahella australiensis type strain (50-1 BON).</title>
        <authorList>
            <person name="Sikorski J."/>
            <person name="Teshima H."/>
            <person name="Nolan M."/>
            <person name="Lucas S."/>
            <person name="Hammon N."/>
            <person name="Deshpande S."/>
            <person name="Cheng J.F."/>
            <person name="Pitluck S."/>
            <person name="Liolios K."/>
            <person name="Pagani I."/>
            <person name="Ivanova N."/>
            <person name="Huntemann M."/>
            <person name="Mavromatis K."/>
            <person name="Ovchinikova G."/>
            <person name="Pati A."/>
            <person name="Tapia R."/>
            <person name="Han C."/>
            <person name="Goodwin L."/>
            <person name="Chen A."/>
            <person name="Palaniappan K."/>
            <person name="Land M."/>
            <person name="Hauser L."/>
            <person name="Ngatchou-Djao O.D."/>
            <person name="Rohde M."/>
            <person name="Pukall R."/>
            <person name="Spring S."/>
            <person name="Abt B."/>
            <person name="Goker M."/>
            <person name="Detter J.C."/>
            <person name="Woyke T."/>
            <person name="Bristow J."/>
            <person name="Markowitz V."/>
            <person name="Hugenholtz P."/>
            <person name="Eisen J.A."/>
            <person name="Kyrpides N.C."/>
            <person name="Klenk H.P."/>
            <person name="Lapidus A."/>
        </authorList>
    </citation>
    <scope>NUCLEOTIDE SEQUENCE [LARGE SCALE GENOMIC DNA]</scope>
    <source>
        <strain evidence="3">DSM 15567 / CIP 107919 / 50-1 BON</strain>
    </source>
</reference>
<feature type="domain" description="Cupin type-2" evidence="1">
    <location>
        <begin position="49"/>
        <end position="109"/>
    </location>
</feature>
<reference evidence="3" key="1">
    <citation type="submission" date="2010-11" db="EMBL/GenBank/DDBJ databases">
        <title>The complete genome of Mahella australiensis DSM 15567.</title>
        <authorList>
            <consortium name="US DOE Joint Genome Institute (JGI-PGF)"/>
            <person name="Lucas S."/>
            <person name="Copeland A."/>
            <person name="Lapidus A."/>
            <person name="Bruce D."/>
            <person name="Goodwin L."/>
            <person name="Pitluck S."/>
            <person name="Kyrpides N."/>
            <person name="Mavromatis K."/>
            <person name="Pagani I."/>
            <person name="Ivanova N."/>
            <person name="Teshima H."/>
            <person name="Brettin T."/>
            <person name="Detter J.C."/>
            <person name="Han C."/>
            <person name="Tapia R."/>
            <person name="Land M."/>
            <person name="Hauser L."/>
            <person name="Markowitz V."/>
            <person name="Cheng J.-F."/>
            <person name="Hugenholtz P."/>
            <person name="Woyke T."/>
            <person name="Wu D."/>
            <person name="Spring S."/>
            <person name="Pukall R."/>
            <person name="Steenblock K."/>
            <person name="Schneider S."/>
            <person name="Klenk H.-P."/>
            <person name="Eisen J.A."/>
        </authorList>
    </citation>
    <scope>NUCLEOTIDE SEQUENCE [LARGE SCALE GENOMIC DNA]</scope>
    <source>
        <strain evidence="3">DSM 15567 / CIP 107919 / 50-1 BON</strain>
    </source>
</reference>
<dbReference type="InterPro" id="IPR014710">
    <property type="entry name" value="RmlC-like_jellyroll"/>
</dbReference>
<name>F3ZZR7_MAHA5</name>
<dbReference type="EMBL" id="CP002360">
    <property type="protein sequence ID" value="AEE97914.1"/>
    <property type="molecule type" value="Genomic_DNA"/>
</dbReference>
<evidence type="ECO:0000313" key="2">
    <source>
        <dbReference type="EMBL" id="AEE97914.1"/>
    </source>
</evidence>
<dbReference type="STRING" id="697281.Mahau_2787"/>
<dbReference type="Gene3D" id="2.60.120.10">
    <property type="entry name" value="Jelly Rolls"/>
    <property type="match status" value="1"/>
</dbReference>
<sequence>MESKEEFAQKLIFPVGPEAPEEIAENFIGRVYLYALVPFDSPLKHPVSHVVFEPRCRNNWHKHPRGQILLVTGGRGWYQEEGKEARELHAGDVVEILPSVKHWHGAAADSWFAHIAMEADMIAGPPEWLEPMSDEQYNKLR</sequence>
<dbReference type="PANTHER" id="PTHR43698">
    <property type="entry name" value="RIBD C-TERMINAL DOMAIN CONTAINING PROTEIN"/>
    <property type="match status" value="1"/>
</dbReference>
<dbReference type="eggNOG" id="COG1917">
    <property type="taxonomic scope" value="Bacteria"/>
</dbReference>
<dbReference type="Pfam" id="PF07883">
    <property type="entry name" value="Cupin_2"/>
    <property type="match status" value="1"/>
</dbReference>
<dbReference type="OrthoDB" id="9802489at2"/>
<dbReference type="InterPro" id="IPR011051">
    <property type="entry name" value="RmlC_Cupin_sf"/>
</dbReference>
<dbReference type="PANTHER" id="PTHR43698:SF1">
    <property type="entry name" value="BLL4564 PROTEIN"/>
    <property type="match status" value="1"/>
</dbReference>
<dbReference type="Proteomes" id="UP000008457">
    <property type="component" value="Chromosome"/>
</dbReference>
<protein>
    <submittedName>
        <fullName evidence="2">Cupin 2 conserved barrel domain protein</fullName>
    </submittedName>
</protein>
<dbReference type="InterPro" id="IPR047263">
    <property type="entry name" value="HNL-like_cupin"/>
</dbReference>
<gene>
    <name evidence="2" type="ordered locus">Mahau_2787</name>
</gene>
<dbReference type="RefSeq" id="WP_013782336.1">
    <property type="nucleotide sequence ID" value="NC_015520.1"/>
</dbReference>
<proteinExistence type="predicted"/>
<evidence type="ECO:0000259" key="1">
    <source>
        <dbReference type="Pfam" id="PF07883"/>
    </source>
</evidence>
<dbReference type="HOGENOM" id="CLU_072993_2_0_9"/>
<dbReference type="CDD" id="cd02233">
    <property type="entry name" value="cupin_HNL-like"/>
    <property type="match status" value="1"/>
</dbReference>
<accession>F3ZZR7</accession>
<evidence type="ECO:0000313" key="3">
    <source>
        <dbReference type="Proteomes" id="UP000008457"/>
    </source>
</evidence>
<dbReference type="SUPFAM" id="SSF51182">
    <property type="entry name" value="RmlC-like cupins"/>
    <property type="match status" value="1"/>
</dbReference>
<dbReference type="KEGG" id="mas:Mahau_2787"/>